<comment type="caution">
    <text evidence="5">The sequence shown here is derived from an EMBL/GenBank/DDBJ whole genome shotgun (WGS) entry which is preliminary data.</text>
</comment>
<protein>
    <submittedName>
        <fullName evidence="5">Uncharacterized protein</fullName>
    </submittedName>
</protein>
<dbReference type="InterPro" id="IPR056823">
    <property type="entry name" value="TEN-like_YD-shell"/>
</dbReference>
<sequence>MRRRLVTAFPLYMLHFALILALTLPVSSHAQRQGGSRASGRAGDTAATDVNRPPSAAGARLAPPPGDGPTVLIPAGAVSPQSDPVLAPGVLLLQASTTLVSASQPFSVTVEVKGDPGPSTEGAALSLQIDTALERLTGETSWTLPDVEVTPFAAQLSLRAPQAQAGDVFKITATLKQSGYAAQEKSLLLGVETDAEVTVLLDPQIASGGMRAEVRELSQPDAGQQPGGGMERLVRSWEIEARSTRGARAGAMAEPATLVFDADSLIAEGIDPTQIGLYTRADNNDTWQPVVSSYLAEEQRFVAHVDHLSQWGLGERLTGGSDLLPNIDAFSSNEFTGYAQLSIPIAAPAGLGGLTPGLSLNYSSGVADDIESIHGPTEYKAQANWVGYGWSMGGLSHISSRFDADDYNLMLNGASLRIFEYRGRWVSDPEQFLKIEHERSWSGFEVPNTGHNRYDLDDWRITTPDGTVYHFGSHQFAALDSSSPTHAGEPLGNWTEVLFYDRRNHHNRRGSRWHLRLVEDANGNRIEYEYDAETEAFACRNDRDGRMQFYGDDLRYDRMVYPKTVRWSANSGQGIEPKLRVTFTREPRPDFEIEKERCDQARFGKERLKTIRIEAWDNPNGWHSIAEYELGYSQGRHHSLLSSVTRRGKLGQETLRSWRFNYRGSDNAVRLTEADNGLGGSVRYSYGQQAITDCHDCSNVTRNPVRRPVTEAVWSNGAGGEARSVYRYHGIKGHVRDGMFEYLGHAWSQRRRYTRDNALNIPSHLLEQVVESWYHQHVEERREEIDPRRGLLWQRKVHSADGGLMQQQEINWGYMELRGGSHWVRRESESVYTFDGDGDDNARVRHTHYFHESTFGNLVRVEERDAEDRKVLRRTETAYSEDTALIQRHIVNRPSRERVEDERGRCIAETRYAYDGNGNLTKSERPISRCGENDAARLIVGRMAYDAVGNVTRAWTEGTSRDIRTEYDAVFHLFPTRRYNANDGSLDETGRYFGINGDDSRAEGGFWGAMQEFCAADGVCTKQAYDSFGRASHRWERGVGHPDRDKAHIQWRYYPWGSMGQNANVVVTRSQPRCEGNFVRKLYDGFGQLIQEQTPRQGWQTRMGGCSDVENPLETVVDYAYDGLGRVRRTSVPRPVLFAWTHEPNWDAGFTATGYDALGRPASTQAANGATTSYHYNGLTSSVTASGQGGNERRLLSWQQQDQLGRTTLLRSYMPGEEDWTLEAEISLTYDGADRLTQVYRRDAGERRWQRTSSIHYDLAGRKTSMSDADLGSWRYDYNALGQLTRQTDARNQTSCLYYDSLGRMRGRVLRSDESCAATVTDADLGSAYSYDPQGRVQRIVNAAVTRTFSYDSYSRLNSESVTVDSLTRTSSYGYDNYHRPTTVTYHGGEVVTTSYGSPGAAVGLSSSVHGTLVDRVSYDEAGRMTALRLPAAGNLWRTQRYYPWTAKRNGGMLESLKVGLSEGAGERLNRSYAYNYFGDITALTEETTSHSFTYDGLGRLTAAYGRSYSYDGANRLTAFNGQSYGYGDGGPYHAVDRIGGNDRFDYDANGNMTMRNKGLGSQQTLVWDAQNRLSQVQDNNGSLLEQYWYDVDGARVKKVSSGTTTYTFFGHYEEEETSGVTTAVSHYSFGGLRVAVKRGSTLYHMHGDHLGSTSVTTAGSVVEGSRAYDPYGAQRSASGTLRTDRTFTGQKEDGTGLLYYNARYYDPALGTFISPDSIVPDAGRVIDYNRFLYARGNPLKYNDPNGNIPIDLPDSPKGPPTGADPWVVDFYWKNRWYNARGFARGSDGHWSRPIRPTYADQEILYEVIREDLIGWFIREIKGNTQDERLLTIRGLNEAGTLHLPSIGPAGGEFSTSFKITAYTMWALLVGPGRPWDYKVRIGEALDGSWTDYGGVTYFYDVWGNINYGYAGRAARFTHGELLLGAGLGQVVSDLRRTQSLNYDKSSNFDDPADQAGVQIGITLYDRYGLNIDEVTFRQTFQREAGNLLRK</sequence>
<dbReference type="Pfam" id="PF15607">
    <property type="entry name" value="Ntox44"/>
    <property type="match status" value="1"/>
</dbReference>
<keyword evidence="1" id="KW-0677">Repeat</keyword>
<feature type="region of interest" description="Disordered" evidence="2">
    <location>
        <begin position="31"/>
        <end position="76"/>
    </location>
</feature>
<feature type="domain" description="Bacterial toxin 44" evidence="3">
    <location>
        <begin position="1866"/>
        <end position="1966"/>
    </location>
</feature>
<evidence type="ECO:0000313" key="5">
    <source>
        <dbReference type="EMBL" id="MYC93668.1"/>
    </source>
</evidence>
<dbReference type="PANTHER" id="PTHR32305:SF17">
    <property type="entry name" value="TRNA NUCLEASE WAPA"/>
    <property type="match status" value="1"/>
</dbReference>
<gene>
    <name evidence="5" type="ORF">F4X14_01745</name>
</gene>
<evidence type="ECO:0000259" key="3">
    <source>
        <dbReference type="Pfam" id="PF15607"/>
    </source>
</evidence>
<dbReference type="Gene3D" id="2.180.10.10">
    <property type="entry name" value="RHS repeat-associated core"/>
    <property type="match status" value="3"/>
</dbReference>
<dbReference type="InterPro" id="IPR006530">
    <property type="entry name" value="YD"/>
</dbReference>
<evidence type="ECO:0000256" key="2">
    <source>
        <dbReference type="SAM" id="MobiDB-lite"/>
    </source>
</evidence>
<feature type="compositionally biased region" description="Low complexity" evidence="2">
    <location>
        <begin position="31"/>
        <end position="49"/>
    </location>
</feature>
<dbReference type="InterPro" id="IPR028946">
    <property type="entry name" value="Ntox44"/>
</dbReference>
<organism evidence="5">
    <name type="scientific">Caldilineaceae bacterium SB0661_bin_32</name>
    <dbReference type="NCBI Taxonomy" id="2605255"/>
    <lineage>
        <taxon>Bacteria</taxon>
        <taxon>Bacillati</taxon>
        <taxon>Chloroflexota</taxon>
        <taxon>Caldilineae</taxon>
        <taxon>Caldilineales</taxon>
        <taxon>Caldilineaceae</taxon>
    </lineage>
</organism>
<reference evidence="5" key="1">
    <citation type="submission" date="2019-09" db="EMBL/GenBank/DDBJ databases">
        <title>Characterisation of the sponge microbiome using genome-centric metagenomics.</title>
        <authorList>
            <person name="Engelberts J.P."/>
            <person name="Robbins S.J."/>
            <person name="De Goeij J.M."/>
            <person name="Aranda M."/>
            <person name="Bell S.C."/>
            <person name="Webster N.S."/>
        </authorList>
    </citation>
    <scope>NUCLEOTIDE SEQUENCE</scope>
    <source>
        <strain evidence="5">SB0661_bin_32</strain>
    </source>
</reference>
<evidence type="ECO:0000256" key="1">
    <source>
        <dbReference type="ARBA" id="ARBA00022737"/>
    </source>
</evidence>
<dbReference type="NCBIfam" id="TIGR01643">
    <property type="entry name" value="YD_repeat_2x"/>
    <property type="match status" value="2"/>
</dbReference>
<dbReference type="PANTHER" id="PTHR32305">
    <property type="match status" value="1"/>
</dbReference>
<proteinExistence type="predicted"/>
<dbReference type="InterPro" id="IPR022385">
    <property type="entry name" value="Rhs_assc_core"/>
</dbReference>
<dbReference type="InterPro" id="IPR050708">
    <property type="entry name" value="T6SS_VgrG/RHS"/>
</dbReference>
<dbReference type="Pfam" id="PF25023">
    <property type="entry name" value="TEN_YD-shell"/>
    <property type="match status" value="1"/>
</dbReference>
<dbReference type="NCBIfam" id="TIGR03696">
    <property type="entry name" value="Rhs_assc_core"/>
    <property type="match status" value="1"/>
</dbReference>
<feature type="domain" description="Teneurin-like YD-shell" evidence="4">
    <location>
        <begin position="1466"/>
        <end position="1717"/>
    </location>
</feature>
<accession>A0A6B1D264</accession>
<dbReference type="EMBL" id="VXMH01000011">
    <property type="protein sequence ID" value="MYC93668.1"/>
    <property type="molecule type" value="Genomic_DNA"/>
</dbReference>
<name>A0A6B1D264_9CHLR</name>
<evidence type="ECO:0000259" key="4">
    <source>
        <dbReference type="Pfam" id="PF25023"/>
    </source>
</evidence>